<organism evidence="1">
    <name type="scientific">marine sediment metagenome</name>
    <dbReference type="NCBI Taxonomy" id="412755"/>
    <lineage>
        <taxon>unclassified sequences</taxon>
        <taxon>metagenomes</taxon>
        <taxon>ecological metagenomes</taxon>
    </lineage>
</organism>
<reference evidence="1" key="1">
    <citation type="journal article" date="2015" name="Nature">
        <title>Complex archaea that bridge the gap between prokaryotes and eukaryotes.</title>
        <authorList>
            <person name="Spang A."/>
            <person name="Saw J.H."/>
            <person name="Jorgensen S.L."/>
            <person name="Zaremba-Niedzwiedzka K."/>
            <person name="Martijn J."/>
            <person name="Lind A.E."/>
            <person name="van Eijk R."/>
            <person name="Schleper C."/>
            <person name="Guy L."/>
            <person name="Ettema T.J."/>
        </authorList>
    </citation>
    <scope>NUCLEOTIDE SEQUENCE</scope>
</reference>
<gene>
    <name evidence="1" type="ORF">LCGC14_2628120</name>
</gene>
<proteinExistence type="predicted"/>
<evidence type="ECO:0000313" key="1">
    <source>
        <dbReference type="EMBL" id="KKL00885.1"/>
    </source>
</evidence>
<name>A0A0F9CTN0_9ZZZZ</name>
<dbReference type="AlphaFoldDB" id="A0A0F9CTN0"/>
<accession>A0A0F9CTN0</accession>
<comment type="caution">
    <text evidence="1">The sequence shown here is derived from an EMBL/GenBank/DDBJ whole genome shotgun (WGS) entry which is preliminary data.</text>
</comment>
<protein>
    <submittedName>
        <fullName evidence="1">Uncharacterized protein</fullName>
    </submittedName>
</protein>
<sequence>MPFQMQPGRTLGSAGDVPDVATLLAGALTCSKGQLIKDSSGTAIIHPLAGTVLLVYGVSLEADVAGTADGPDSSILHIARAERETEFVSKCVTSSVIETDLSNVSVGDTYAIITVSSQDYVDLSDTSDVLVTITKVDDDLNIVWFTFLPTTLDPAE</sequence>
<dbReference type="EMBL" id="LAZR01045008">
    <property type="protein sequence ID" value="KKL00885.1"/>
    <property type="molecule type" value="Genomic_DNA"/>
</dbReference>